<keyword evidence="1" id="KW-0812">Transmembrane</keyword>
<evidence type="ECO:0000313" key="2">
    <source>
        <dbReference type="EMBL" id="OZG49295.1"/>
    </source>
</evidence>
<reference evidence="2 3" key="1">
    <citation type="journal article" date="2017" name="BMC Genomics">
        <title>Comparative genomic and phylogenomic analyses of the Bifidobacteriaceae family.</title>
        <authorList>
            <person name="Lugli G.A."/>
            <person name="Milani C."/>
            <person name="Turroni F."/>
            <person name="Duranti S."/>
            <person name="Mancabelli L."/>
            <person name="Mangifesta M."/>
            <person name="Ferrario C."/>
            <person name="Modesto M."/>
            <person name="Mattarelli P."/>
            <person name="Jiri K."/>
            <person name="van Sinderen D."/>
            <person name="Ventura M."/>
        </authorList>
    </citation>
    <scope>NUCLEOTIDE SEQUENCE [LARGE SCALE GENOMIC DNA]</scope>
    <source>
        <strain evidence="2 3">DSM 22924</strain>
    </source>
</reference>
<keyword evidence="1" id="KW-0472">Membrane</keyword>
<feature type="transmembrane region" description="Helical" evidence="1">
    <location>
        <begin position="33"/>
        <end position="52"/>
    </location>
</feature>
<dbReference type="OrthoDB" id="4938008at2"/>
<dbReference type="EMBL" id="MWWS01000005">
    <property type="protein sequence ID" value="OZG49295.1"/>
    <property type="molecule type" value="Genomic_DNA"/>
</dbReference>
<comment type="caution">
    <text evidence="2">The sequence shown here is derived from an EMBL/GenBank/DDBJ whole genome shotgun (WGS) entry which is preliminary data.</text>
</comment>
<keyword evidence="1" id="KW-1133">Transmembrane helix</keyword>
<gene>
    <name evidence="2" type="ORF">BOCO_1104</name>
</gene>
<accession>A0A261ER20</accession>
<proteinExistence type="predicted"/>
<dbReference type="AlphaFoldDB" id="A0A261ER20"/>
<feature type="transmembrane region" description="Helical" evidence="1">
    <location>
        <begin position="9"/>
        <end position="27"/>
    </location>
</feature>
<dbReference type="RefSeq" id="WP_094723106.1">
    <property type="nucleotide sequence ID" value="NZ_MWWS01000005.1"/>
</dbReference>
<sequence length="253" mass="27896">MWEKILSELSFWGVVLQAILTLLINVVNGTMKIILIGAAILCALIAGASSWIQKKTTHRLSVKHRTIVNDAVGPLISVLISMCAEERASKKDGLMNLIKSVEDIASHRIGSGRCRVSVFEVAGGNTKKPLLKPMEATDLGRNDRSSSIFYKNKGEGVDVWNNLIKLGISCCSDTSDRKQLPDSWDAGRDRAYRSYVSARIDDSKNMYGMLTINSTEKDAFSQDDISELQNLAYVLGLGMRMTKIPPENIFVLA</sequence>
<keyword evidence="3" id="KW-1185">Reference proteome</keyword>
<name>A0A261ER20_9BIFI</name>
<organism evidence="2 3">
    <name type="scientific">Bombiscardovia coagulans</name>
    <dbReference type="NCBI Taxonomy" id="686666"/>
    <lineage>
        <taxon>Bacteria</taxon>
        <taxon>Bacillati</taxon>
        <taxon>Actinomycetota</taxon>
        <taxon>Actinomycetes</taxon>
        <taxon>Bifidobacteriales</taxon>
        <taxon>Bifidobacteriaceae</taxon>
        <taxon>Bombiscardovia</taxon>
    </lineage>
</organism>
<evidence type="ECO:0000313" key="3">
    <source>
        <dbReference type="Proteomes" id="UP000216004"/>
    </source>
</evidence>
<evidence type="ECO:0008006" key="4">
    <source>
        <dbReference type="Google" id="ProtNLM"/>
    </source>
</evidence>
<evidence type="ECO:0000256" key="1">
    <source>
        <dbReference type="SAM" id="Phobius"/>
    </source>
</evidence>
<protein>
    <recommendedName>
        <fullName evidence="4">GAF domain-containing protein</fullName>
    </recommendedName>
</protein>
<dbReference type="Proteomes" id="UP000216004">
    <property type="component" value="Unassembled WGS sequence"/>
</dbReference>